<dbReference type="EMBL" id="JBIMZQ010000043">
    <property type="protein sequence ID" value="KAL3660113.1"/>
    <property type="molecule type" value="Genomic_DNA"/>
</dbReference>
<protein>
    <submittedName>
        <fullName evidence="2">Uncharacterized protein</fullName>
    </submittedName>
</protein>
<gene>
    <name evidence="2" type="ORF">V7S43_015034</name>
</gene>
<evidence type="ECO:0000313" key="3">
    <source>
        <dbReference type="Proteomes" id="UP001632037"/>
    </source>
</evidence>
<dbReference type="Pfam" id="PF14966">
    <property type="entry name" value="DNA_repr_REX1B"/>
    <property type="match status" value="1"/>
</dbReference>
<evidence type="ECO:0000256" key="1">
    <source>
        <dbReference type="SAM" id="MobiDB-lite"/>
    </source>
</evidence>
<reference evidence="2 3" key="1">
    <citation type="submission" date="2024-09" db="EMBL/GenBank/DDBJ databases">
        <title>Genome sequencing and assembly of Phytophthora oleae, isolate VK10A, causative agent of rot of olive drupes.</title>
        <authorList>
            <person name="Conti Taguali S."/>
            <person name="Riolo M."/>
            <person name="La Spada F."/>
            <person name="Cacciola S.O."/>
            <person name="Dionisio G."/>
        </authorList>
    </citation>
    <scope>NUCLEOTIDE SEQUENCE [LARGE SCALE GENOMIC DNA]</scope>
    <source>
        <strain evidence="2 3">VK10A</strain>
    </source>
</reference>
<feature type="region of interest" description="Disordered" evidence="1">
    <location>
        <begin position="17"/>
        <end position="49"/>
    </location>
</feature>
<keyword evidence="3" id="KW-1185">Reference proteome</keyword>
<accession>A0ABD3F068</accession>
<dbReference type="Proteomes" id="UP001632037">
    <property type="component" value="Unassembled WGS sequence"/>
</dbReference>
<organism evidence="2 3">
    <name type="scientific">Phytophthora oleae</name>
    <dbReference type="NCBI Taxonomy" id="2107226"/>
    <lineage>
        <taxon>Eukaryota</taxon>
        <taxon>Sar</taxon>
        <taxon>Stramenopiles</taxon>
        <taxon>Oomycota</taxon>
        <taxon>Peronosporomycetes</taxon>
        <taxon>Peronosporales</taxon>
        <taxon>Peronosporaceae</taxon>
        <taxon>Phytophthora</taxon>
    </lineage>
</organism>
<dbReference type="AlphaFoldDB" id="A0ABD3F068"/>
<feature type="compositionally biased region" description="Basic and acidic residues" evidence="1">
    <location>
        <begin position="17"/>
        <end position="30"/>
    </location>
</feature>
<sequence>MEFQECFSLLATRPAHAHEHCEEEQQHTENETQDVDAPVSPEKTDSRQPEDLKLLSTWGLVQTFQRLQETRVQIYAEFRQFVAADCHNDISMRTLLFMKKMYDVRGFQVHQKTEQFPAFCDGITKRFSAVSGQINQVEKLLRDEKKQVPVAQLVRKVQSEEKEKLLLTSAVLIEKLRLNEAEKQPDRDTSTVAFLERSVETLTTKHTECVVRINEILEDLHAESADLQDE</sequence>
<evidence type="ECO:0000313" key="2">
    <source>
        <dbReference type="EMBL" id="KAL3660113.1"/>
    </source>
</evidence>
<dbReference type="PANTHER" id="PTHR28309">
    <property type="entry name" value="REQUIRED FOR EXCISION 1-B DOMAIN-CONTAINING PROTEIN"/>
    <property type="match status" value="1"/>
</dbReference>
<comment type="caution">
    <text evidence="2">The sequence shown here is derived from an EMBL/GenBank/DDBJ whole genome shotgun (WGS) entry which is preliminary data.</text>
</comment>
<proteinExistence type="predicted"/>
<dbReference type="InterPro" id="IPR039491">
    <property type="entry name" value="REX1-B"/>
</dbReference>
<name>A0ABD3F068_9STRA</name>
<dbReference type="PANTHER" id="PTHR28309:SF1">
    <property type="entry name" value="REQUIRED FOR EXCISION 1-B DOMAIN-CONTAINING PROTEIN"/>
    <property type="match status" value="1"/>
</dbReference>